<name>A0A4C1XNW8_EUMVA</name>
<dbReference type="OrthoDB" id="6370710at2759"/>
<reference evidence="1 2" key="1">
    <citation type="journal article" date="2019" name="Commun. Biol.">
        <title>The bagworm genome reveals a unique fibroin gene that provides high tensile strength.</title>
        <authorList>
            <person name="Kono N."/>
            <person name="Nakamura H."/>
            <person name="Ohtoshi R."/>
            <person name="Tomita M."/>
            <person name="Numata K."/>
            <person name="Arakawa K."/>
        </authorList>
    </citation>
    <scope>NUCLEOTIDE SEQUENCE [LARGE SCALE GENOMIC DNA]</scope>
</reference>
<dbReference type="Proteomes" id="UP000299102">
    <property type="component" value="Unassembled WGS sequence"/>
</dbReference>
<gene>
    <name evidence="1" type="ORF">EVAR_50347_1</name>
</gene>
<organism evidence="1 2">
    <name type="scientific">Eumeta variegata</name>
    <name type="common">Bagworm moth</name>
    <name type="synonym">Eumeta japonica</name>
    <dbReference type="NCBI Taxonomy" id="151549"/>
    <lineage>
        <taxon>Eukaryota</taxon>
        <taxon>Metazoa</taxon>
        <taxon>Ecdysozoa</taxon>
        <taxon>Arthropoda</taxon>
        <taxon>Hexapoda</taxon>
        <taxon>Insecta</taxon>
        <taxon>Pterygota</taxon>
        <taxon>Neoptera</taxon>
        <taxon>Endopterygota</taxon>
        <taxon>Lepidoptera</taxon>
        <taxon>Glossata</taxon>
        <taxon>Ditrysia</taxon>
        <taxon>Tineoidea</taxon>
        <taxon>Psychidae</taxon>
        <taxon>Oiketicinae</taxon>
        <taxon>Eumeta</taxon>
    </lineage>
</organism>
<comment type="caution">
    <text evidence="1">The sequence shown here is derived from an EMBL/GenBank/DDBJ whole genome shotgun (WGS) entry which is preliminary data.</text>
</comment>
<keyword evidence="2" id="KW-1185">Reference proteome</keyword>
<sequence>MMTKLDIIIKALSYTMYDRALSIWFFGLKVWSVGKDRCRDSGVRGRCGLKEDVETEVERGTWRRFGHLERMSGCRLTKQIYRVSVCDGEVGKGRPRNSMQSILVAY</sequence>
<protein>
    <submittedName>
        <fullName evidence="1">Uncharacterized protein</fullName>
    </submittedName>
</protein>
<dbReference type="AlphaFoldDB" id="A0A4C1XNW8"/>
<accession>A0A4C1XNW8</accession>
<evidence type="ECO:0000313" key="1">
    <source>
        <dbReference type="EMBL" id="GBP64830.1"/>
    </source>
</evidence>
<dbReference type="EMBL" id="BGZK01000910">
    <property type="protein sequence ID" value="GBP64830.1"/>
    <property type="molecule type" value="Genomic_DNA"/>
</dbReference>
<evidence type="ECO:0000313" key="2">
    <source>
        <dbReference type="Proteomes" id="UP000299102"/>
    </source>
</evidence>
<proteinExistence type="predicted"/>